<evidence type="ECO:0000256" key="1">
    <source>
        <dbReference type="SAM" id="Phobius"/>
    </source>
</evidence>
<keyword evidence="1" id="KW-0812">Transmembrane</keyword>
<keyword evidence="1" id="KW-0472">Membrane</keyword>
<keyword evidence="1" id="KW-1133">Transmembrane helix</keyword>
<dbReference type="EMBL" id="HACG01001614">
    <property type="protein sequence ID" value="CEK48479.1"/>
    <property type="molecule type" value="Transcribed_RNA"/>
</dbReference>
<proteinExistence type="predicted"/>
<accession>A0A0B6XX68</accession>
<feature type="non-terminal residue" evidence="2">
    <location>
        <position position="1"/>
    </location>
</feature>
<feature type="transmembrane region" description="Helical" evidence="1">
    <location>
        <begin position="31"/>
        <end position="54"/>
    </location>
</feature>
<feature type="non-terminal residue" evidence="2">
    <location>
        <position position="74"/>
    </location>
</feature>
<sequence>RSCETERERERYRERERETSEYKASGFRHEMVSFLSGCLFLNSDSLVFIMLAGLMKLGSDHHHQIVCLQQNFAT</sequence>
<organism evidence="2">
    <name type="scientific">Arion vulgaris</name>
    <dbReference type="NCBI Taxonomy" id="1028688"/>
    <lineage>
        <taxon>Eukaryota</taxon>
        <taxon>Metazoa</taxon>
        <taxon>Spiralia</taxon>
        <taxon>Lophotrochozoa</taxon>
        <taxon>Mollusca</taxon>
        <taxon>Gastropoda</taxon>
        <taxon>Heterobranchia</taxon>
        <taxon>Euthyneura</taxon>
        <taxon>Panpulmonata</taxon>
        <taxon>Eupulmonata</taxon>
        <taxon>Stylommatophora</taxon>
        <taxon>Helicina</taxon>
        <taxon>Arionoidea</taxon>
        <taxon>Arionidae</taxon>
        <taxon>Arion</taxon>
    </lineage>
</organism>
<reference evidence="2" key="1">
    <citation type="submission" date="2014-12" db="EMBL/GenBank/DDBJ databases">
        <title>Insight into the proteome of Arion vulgaris.</title>
        <authorList>
            <person name="Aradska J."/>
            <person name="Bulat T."/>
            <person name="Smidak R."/>
            <person name="Sarate P."/>
            <person name="Gangsoo J."/>
            <person name="Sialana F."/>
            <person name="Bilban M."/>
            <person name="Lubec G."/>
        </authorList>
    </citation>
    <scope>NUCLEOTIDE SEQUENCE</scope>
    <source>
        <tissue evidence="2">Skin</tissue>
    </source>
</reference>
<protein>
    <submittedName>
        <fullName evidence="2">Uncharacterized protein</fullName>
    </submittedName>
</protein>
<dbReference type="AlphaFoldDB" id="A0A0B6XX68"/>
<evidence type="ECO:0000313" key="2">
    <source>
        <dbReference type="EMBL" id="CEK48479.1"/>
    </source>
</evidence>
<name>A0A0B6XX68_9EUPU</name>
<gene>
    <name evidence="2" type="primary">ORF4130</name>
</gene>